<evidence type="ECO:0000313" key="4">
    <source>
        <dbReference type="EnsemblMetazoa" id="HelroP171904"/>
    </source>
</evidence>
<dbReference type="InterPro" id="IPR003609">
    <property type="entry name" value="Pan_app"/>
</dbReference>
<dbReference type="KEGG" id="hro:HELRODRAFT_171904"/>
<evidence type="ECO:0000313" key="3">
    <source>
        <dbReference type="EMBL" id="ESO04902.1"/>
    </source>
</evidence>
<feature type="domain" description="Apple" evidence="2">
    <location>
        <begin position="56"/>
        <end position="97"/>
    </location>
</feature>
<dbReference type="EMBL" id="KB096411">
    <property type="protein sequence ID" value="ESO04902.1"/>
    <property type="molecule type" value="Genomic_DNA"/>
</dbReference>
<name>T1F4T5_HELRO</name>
<dbReference type="EnsemblMetazoa" id="HelroT171904">
    <property type="protein sequence ID" value="HelroP171904"/>
    <property type="gene ID" value="HelroG171904"/>
</dbReference>
<reference evidence="5" key="1">
    <citation type="submission" date="2012-12" db="EMBL/GenBank/DDBJ databases">
        <authorList>
            <person name="Hellsten U."/>
            <person name="Grimwood J."/>
            <person name="Chapman J.A."/>
            <person name="Shapiro H."/>
            <person name="Aerts A."/>
            <person name="Otillar R.P."/>
            <person name="Terry A.Y."/>
            <person name="Boore J.L."/>
            <person name="Simakov O."/>
            <person name="Marletaz F."/>
            <person name="Cho S.-J."/>
            <person name="Edsinger-Gonzales E."/>
            <person name="Havlak P."/>
            <person name="Kuo D.-H."/>
            <person name="Larsson T."/>
            <person name="Lv J."/>
            <person name="Arendt D."/>
            <person name="Savage R."/>
            <person name="Osoegawa K."/>
            <person name="de Jong P."/>
            <person name="Lindberg D.R."/>
            <person name="Seaver E.C."/>
            <person name="Weisblat D.A."/>
            <person name="Putnam N.H."/>
            <person name="Grigoriev I.V."/>
            <person name="Rokhsar D.S."/>
        </authorList>
    </citation>
    <scope>NUCLEOTIDE SEQUENCE</scope>
</reference>
<dbReference type="InParanoid" id="T1F4T5"/>
<dbReference type="EMBL" id="AMQM01003967">
    <property type="status" value="NOT_ANNOTATED_CDS"/>
    <property type="molecule type" value="Genomic_DNA"/>
</dbReference>
<protein>
    <recommendedName>
        <fullName evidence="2">Apple domain-containing protein</fullName>
    </recommendedName>
</protein>
<accession>T1F4T5</accession>
<reference evidence="4" key="3">
    <citation type="submission" date="2015-06" db="UniProtKB">
        <authorList>
            <consortium name="EnsemblMetazoa"/>
        </authorList>
    </citation>
    <scope>IDENTIFICATION</scope>
</reference>
<keyword evidence="1" id="KW-0732">Signal</keyword>
<dbReference type="HOGENOM" id="CLU_066319_0_0_1"/>
<dbReference type="Pfam" id="PF00024">
    <property type="entry name" value="PAN_1"/>
    <property type="match status" value="1"/>
</dbReference>
<gene>
    <name evidence="4" type="primary">20203834</name>
    <name evidence="3" type="ORF">HELRODRAFT_171904</name>
</gene>
<evidence type="ECO:0000313" key="5">
    <source>
        <dbReference type="Proteomes" id="UP000015101"/>
    </source>
</evidence>
<proteinExistence type="predicted"/>
<dbReference type="AlphaFoldDB" id="T1F4T5"/>
<feature type="signal peptide" evidence="1">
    <location>
        <begin position="1"/>
        <end position="18"/>
    </location>
</feature>
<feature type="chain" id="PRO_5010980311" description="Apple domain-containing protein" evidence="1">
    <location>
        <begin position="19"/>
        <end position="240"/>
    </location>
</feature>
<reference evidence="3 5" key="2">
    <citation type="journal article" date="2013" name="Nature">
        <title>Insights into bilaterian evolution from three spiralian genomes.</title>
        <authorList>
            <person name="Simakov O."/>
            <person name="Marletaz F."/>
            <person name="Cho S.J."/>
            <person name="Edsinger-Gonzales E."/>
            <person name="Havlak P."/>
            <person name="Hellsten U."/>
            <person name="Kuo D.H."/>
            <person name="Larsson T."/>
            <person name="Lv J."/>
            <person name="Arendt D."/>
            <person name="Savage R."/>
            <person name="Osoegawa K."/>
            <person name="de Jong P."/>
            <person name="Grimwood J."/>
            <person name="Chapman J.A."/>
            <person name="Shapiro H."/>
            <person name="Aerts A."/>
            <person name="Otillar R.P."/>
            <person name="Terry A.Y."/>
            <person name="Boore J.L."/>
            <person name="Grigoriev I.V."/>
            <person name="Lindberg D.R."/>
            <person name="Seaver E.C."/>
            <person name="Weisblat D.A."/>
            <person name="Putnam N.H."/>
            <person name="Rokhsar D.S."/>
        </authorList>
    </citation>
    <scope>NUCLEOTIDE SEQUENCE</scope>
</reference>
<dbReference type="RefSeq" id="XP_009016835.1">
    <property type="nucleotide sequence ID" value="XM_009018587.1"/>
</dbReference>
<dbReference type="OrthoDB" id="6071271at2759"/>
<sequence length="240" mass="27745">MYRLEVLLFVIRTCITVAKLNCFQRLEEDNVSFCSCDPAIEDRSWSKFSFLEALMLCSMRCSQTASCVAYNFFNATNQCQLFNQTLNKFSVLPGCQYYLKNDKDGIQIKKPLAIHVVDELKEFYFNGNNISAELNFANANNFKLCDRCDLNGNIYVVAVNLLVSSDDDFLLTNETWKCTKSYYDGWYKISYDDSFWSDAITVLHPENTDRTGCLSPKAKWIIESSNCSECLFYCRKRFLS</sequence>
<dbReference type="CTD" id="20203834"/>
<dbReference type="GeneID" id="20203834"/>
<keyword evidence="5" id="KW-1185">Reference proteome</keyword>
<evidence type="ECO:0000259" key="2">
    <source>
        <dbReference type="Pfam" id="PF00024"/>
    </source>
</evidence>
<dbReference type="Proteomes" id="UP000015101">
    <property type="component" value="Unassembled WGS sequence"/>
</dbReference>
<organism evidence="4 5">
    <name type="scientific">Helobdella robusta</name>
    <name type="common">Californian leech</name>
    <dbReference type="NCBI Taxonomy" id="6412"/>
    <lineage>
        <taxon>Eukaryota</taxon>
        <taxon>Metazoa</taxon>
        <taxon>Spiralia</taxon>
        <taxon>Lophotrochozoa</taxon>
        <taxon>Annelida</taxon>
        <taxon>Clitellata</taxon>
        <taxon>Hirudinea</taxon>
        <taxon>Rhynchobdellida</taxon>
        <taxon>Glossiphoniidae</taxon>
        <taxon>Helobdella</taxon>
    </lineage>
</organism>
<evidence type="ECO:0000256" key="1">
    <source>
        <dbReference type="SAM" id="SignalP"/>
    </source>
</evidence>